<dbReference type="InterPro" id="IPR019639">
    <property type="entry name" value="DUF2505"/>
</dbReference>
<protein>
    <recommendedName>
        <fullName evidence="3">DUF2505 domain-containing protein</fullName>
    </recommendedName>
</protein>
<gene>
    <name evidence="1" type="ORF">nbrc107697_07890</name>
</gene>
<evidence type="ECO:0000313" key="1">
    <source>
        <dbReference type="EMBL" id="GED96750.1"/>
    </source>
</evidence>
<name>A0A7I9UVG7_9ACTN</name>
<dbReference type="Pfam" id="PF10698">
    <property type="entry name" value="DUF2505"/>
    <property type="match status" value="1"/>
</dbReference>
<evidence type="ECO:0000313" key="2">
    <source>
        <dbReference type="Proteomes" id="UP000444980"/>
    </source>
</evidence>
<proteinExistence type="predicted"/>
<sequence>MARRLSYSARYPQPAEKLYQAQMQRQYWDDMMEGFQMISPHCEVAEFTADPSVGMRVMLKQTIGRDQLPPLAQTVMMKDMIITREESFGIFHPDDVTAGTYNASIPAGPGSLTGVQELFSTDTGCTIRKTTEVKVFVPFVNHKLEQMMLVNLVDLFRAEAEYAKDWIDKNL</sequence>
<dbReference type="OrthoDB" id="4709096at2"/>
<dbReference type="EMBL" id="BJOU01000001">
    <property type="protein sequence ID" value="GED96750.1"/>
    <property type="molecule type" value="Genomic_DNA"/>
</dbReference>
<organism evidence="1 2">
    <name type="scientific">Gordonia crocea</name>
    <dbReference type="NCBI Taxonomy" id="589162"/>
    <lineage>
        <taxon>Bacteria</taxon>
        <taxon>Bacillati</taxon>
        <taxon>Actinomycetota</taxon>
        <taxon>Actinomycetes</taxon>
        <taxon>Mycobacteriales</taxon>
        <taxon>Gordoniaceae</taxon>
        <taxon>Gordonia</taxon>
    </lineage>
</organism>
<reference evidence="2" key="1">
    <citation type="submission" date="2019-06" db="EMBL/GenBank/DDBJ databases">
        <title>Gordonia isolated from sludge of a wastewater treatment plant.</title>
        <authorList>
            <person name="Tamura T."/>
            <person name="Aoyama K."/>
            <person name="Kang Y."/>
            <person name="Saito S."/>
            <person name="Akiyama N."/>
            <person name="Yazawa K."/>
            <person name="Gonoi T."/>
            <person name="Mikami Y."/>
        </authorList>
    </citation>
    <scope>NUCLEOTIDE SEQUENCE [LARGE SCALE GENOMIC DNA]</scope>
    <source>
        <strain evidence="2">NBRC 107697</strain>
    </source>
</reference>
<keyword evidence="2" id="KW-1185">Reference proteome</keyword>
<dbReference type="AlphaFoldDB" id="A0A7I9UVG7"/>
<accession>A0A7I9UVG7</accession>
<dbReference type="RefSeq" id="WP_161926176.1">
    <property type="nucleotide sequence ID" value="NZ_BJOU01000001.1"/>
</dbReference>
<comment type="caution">
    <text evidence="1">The sequence shown here is derived from an EMBL/GenBank/DDBJ whole genome shotgun (WGS) entry which is preliminary data.</text>
</comment>
<evidence type="ECO:0008006" key="3">
    <source>
        <dbReference type="Google" id="ProtNLM"/>
    </source>
</evidence>
<dbReference type="Proteomes" id="UP000444980">
    <property type="component" value="Unassembled WGS sequence"/>
</dbReference>